<evidence type="ECO:0000256" key="7">
    <source>
        <dbReference type="RuleBase" id="RU000461"/>
    </source>
</evidence>
<keyword evidence="8" id="KW-1133">Transmembrane helix</keyword>
<evidence type="ECO:0000313" key="10">
    <source>
        <dbReference type="Proteomes" id="UP000019487"/>
    </source>
</evidence>
<evidence type="ECO:0000256" key="6">
    <source>
        <dbReference type="PIRSR" id="PIRSR602403-1"/>
    </source>
</evidence>
<evidence type="ECO:0000256" key="5">
    <source>
        <dbReference type="ARBA" id="ARBA00023026"/>
    </source>
</evidence>
<protein>
    <recommendedName>
        <fullName evidence="11">Cytochrome P450</fullName>
    </recommendedName>
</protein>
<dbReference type="PANTHER" id="PTHR47582:SF1">
    <property type="entry name" value="P450, PUTATIVE (EUROFUNG)-RELATED"/>
    <property type="match status" value="1"/>
</dbReference>
<feature type="binding site" description="axial binding residue" evidence="6">
    <location>
        <position position="463"/>
    </location>
    <ligand>
        <name>heme</name>
        <dbReference type="ChEBI" id="CHEBI:30413"/>
    </ligand>
    <ligandPart>
        <name>Fe</name>
        <dbReference type="ChEBI" id="CHEBI:18248"/>
    </ligandPart>
</feature>
<sequence>MAYDNASTMTLFHSFFSLQSCSFGRLSIAITLILGIGLVVLFRSLDRKNEGLIKGVEPPEVKSKIPLFGHLIVFTLKIFAARIYVICEPSLIQAAYRNTKAFDFTTFVVDSSKRAFNIGEDGMKIIRGETSPDYDPKGPFLNGNNGRSYLNENHKLMVEYLGPGGSLLELNKGVLGAVAEFIDELGQKPRKISLYKWMRDTLTLATSASLYGPHDPVSADHRLIDSLWDFEENMTMLMLELLPTFICPQAYHGRAAIKTAFASYYASSHHMTASTLIQSRLECSQKWGLTSEEISNIEISTLFLATTNSAPTSFWLLVNILANPSLVFSIRSEITNIISRNKGDGGIEECIMNITLFQSCCPMLMSCFRETLRFADAATSVRSVTQDVLLTSSTSSSSFLLKAGNVIQLPSGVTHNSPSIWGSNVNSFDSDRFLPTTIEKLSKEQKKQQTQGYFPFGGGKHLCPGRHFATTEILALVATIIMGFDVEGSSVPERAFQKLGTAVRKPKNDVEVDIRRRKGWEDVRWRFDVQGEVDFEALVGEEVDA</sequence>
<comment type="cofactor">
    <cofactor evidence="1 6">
        <name>heme</name>
        <dbReference type="ChEBI" id="CHEBI:30413"/>
    </cofactor>
</comment>
<evidence type="ECO:0000256" key="1">
    <source>
        <dbReference type="ARBA" id="ARBA00001971"/>
    </source>
</evidence>
<dbReference type="InterPro" id="IPR002403">
    <property type="entry name" value="Cyt_P450_E_grp-IV"/>
</dbReference>
<evidence type="ECO:0008006" key="11">
    <source>
        <dbReference type="Google" id="ProtNLM"/>
    </source>
</evidence>
<keyword evidence="10" id="KW-1185">Reference proteome</keyword>
<organism evidence="9 10">
    <name type="scientific">Sclerotinia borealis (strain F-4128)</name>
    <dbReference type="NCBI Taxonomy" id="1432307"/>
    <lineage>
        <taxon>Eukaryota</taxon>
        <taxon>Fungi</taxon>
        <taxon>Dikarya</taxon>
        <taxon>Ascomycota</taxon>
        <taxon>Pezizomycotina</taxon>
        <taxon>Leotiomycetes</taxon>
        <taxon>Helotiales</taxon>
        <taxon>Sclerotiniaceae</taxon>
        <taxon>Sclerotinia</taxon>
    </lineage>
</organism>
<keyword evidence="6 7" id="KW-0349">Heme</keyword>
<dbReference type="CDD" id="cd11040">
    <property type="entry name" value="CYP7_CYP8-like"/>
    <property type="match status" value="1"/>
</dbReference>
<dbReference type="SUPFAM" id="SSF48264">
    <property type="entry name" value="Cytochrome P450"/>
    <property type="match status" value="1"/>
</dbReference>
<dbReference type="InterPro" id="IPR053007">
    <property type="entry name" value="CYP450_monoxygenase_sec-met"/>
</dbReference>
<keyword evidence="7" id="KW-0560">Oxidoreductase</keyword>
<dbReference type="EMBL" id="AYSA01000271">
    <property type="protein sequence ID" value="ESZ94049.1"/>
    <property type="molecule type" value="Genomic_DNA"/>
</dbReference>
<name>W9CH24_SCLBF</name>
<reference evidence="9 10" key="1">
    <citation type="journal article" date="2014" name="Genome Announc.">
        <title>Draft genome sequence of Sclerotinia borealis, a psychrophilic plant pathogenic fungus.</title>
        <authorList>
            <person name="Mardanov A.V."/>
            <person name="Beletsky A.V."/>
            <person name="Kadnikov V.V."/>
            <person name="Ignatov A.N."/>
            <person name="Ravin N.V."/>
        </authorList>
    </citation>
    <scope>NUCLEOTIDE SEQUENCE [LARGE SCALE GENOMIC DNA]</scope>
    <source>
        <strain evidence="10">F-4157</strain>
    </source>
</reference>
<dbReference type="OrthoDB" id="1470350at2759"/>
<proteinExistence type="inferred from homology"/>
<dbReference type="STRING" id="1432307.W9CH24"/>
<keyword evidence="5" id="KW-0843">Virulence</keyword>
<dbReference type="InterPro" id="IPR001128">
    <property type="entry name" value="Cyt_P450"/>
</dbReference>
<keyword evidence="4 6" id="KW-0408">Iron</keyword>
<keyword evidence="8" id="KW-0812">Transmembrane</keyword>
<feature type="transmembrane region" description="Helical" evidence="8">
    <location>
        <begin position="26"/>
        <end position="45"/>
    </location>
</feature>
<keyword evidence="8" id="KW-0472">Membrane</keyword>
<evidence type="ECO:0000256" key="3">
    <source>
        <dbReference type="ARBA" id="ARBA00022723"/>
    </source>
</evidence>
<dbReference type="PROSITE" id="PS00086">
    <property type="entry name" value="CYTOCHROME_P450"/>
    <property type="match status" value="1"/>
</dbReference>
<comment type="caution">
    <text evidence="9">The sequence shown here is derived from an EMBL/GenBank/DDBJ whole genome shotgun (WGS) entry which is preliminary data.</text>
</comment>
<keyword evidence="3 6" id="KW-0479">Metal-binding</keyword>
<dbReference type="GO" id="GO:0020037">
    <property type="term" value="F:heme binding"/>
    <property type="evidence" value="ECO:0007669"/>
    <property type="project" value="InterPro"/>
</dbReference>
<dbReference type="Pfam" id="PF00067">
    <property type="entry name" value="p450"/>
    <property type="match status" value="1"/>
</dbReference>
<evidence type="ECO:0000256" key="4">
    <source>
        <dbReference type="ARBA" id="ARBA00023004"/>
    </source>
</evidence>
<dbReference type="InterPro" id="IPR017972">
    <property type="entry name" value="Cyt_P450_CS"/>
</dbReference>
<comment type="similarity">
    <text evidence="2 7">Belongs to the cytochrome P450 family.</text>
</comment>
<dbReference type="PANTHER" id="PTHR47582">
    <property type="entry name" value="P450, PUTATIVE (EUROFUNG)-RELATED"/>
    <property type="match status" value="1"/>
</dbReference>
<dbReference type="Proteomes" id="UP000019487">
    <property type="component" value="Unassembled WGS sequence"/>
</dbReference>
<dbReference type="HOGENOM" id="CLU_018012_4_2_1"/>
<dbReference type="GO" id="GO:0016705">
    <property type="term" value="F:oxidoreductase activity, acting on paired donors, with incorporation or reduction of molecular oxygen"/>
    <property type="evidence" value="ECO:0007669"/>
    <property type="project" value="InterPro"/>
</dbReference>
<dbReference type="Gene3D" id="1.10.630.10">
    <property type="entry name" value="Cytochrome P450"/>
    <property type="match status" value="1"/>
</dbReference>
<dbReference type="GO" id="GO:0005506">
    <property type="term" value="F:iron ion binding"/>
    <property type="evidence" value="ECO:0007669"/>
    <property type="project" value="InterPro"/>
</dbReference>
<accession>W9CH24</accession>
<dbReference type="PRINTS" id="PR00465">
    <property type="entry name" value="EP450IV"/>
</dbReference>
<gene>
    <name evidence="9" type="ORF">SBOR_5575</name>
</gene>
<evidence type="ECO:0000313" key="9">
    <source>
        <dbReference type="EMBL" id="ESZ94049.1"/>
    </source>
</evidence>
<evidence type="ECO:0000256" key="8">
    <source>
        <dbReference type="SAM" id="Phobius"/>
    </source>
</evidence>
<keyword evidence="7" id="KW-0503">Monooxygenase</keyword>
<evidence type="ECO:0000256" key="2">
    <source>
        <dbReference type="ARBA" id="ARBA00010617"/>
    </source>
</evidence>
<dbReference type="GO" id="GO:0004497">
    <property type="term" value="F:monooxygenase activity"/>
    <property type="evidence" value="ECO:0007669"/>
    <property type="project" value="UniProtKB-KW"/>
</dbReference>
<dbReference type="InterPro" id="IPR036396">
    <property type="entry name" value="Cyt_P450_sf"/>
</dbReference>
<dbReference type="AlphaFoldDB" id="W9CH24"/>